<organism evidence="9 10">
    <name type="scientific">Mya arenaria</name>
    <name type="common">Soft-shell clam</name>
    <dbReference type="NCBI Taxonomy" id="6604"/>
    <lineage>
        <taxon>Eukaryota</taxon>
        <taxon>Metazoa</taxon>
        <taxon>Spiralia</taxon>
        <taxon>Lophotrochozoa</taxon>
        <taxon>Mollusca</taxon>
        <taxon>Bivalvia</taxon>
        <taxon>Autobranchia</taxon>
        <taxon>Heteroconchia</taxon>
        <taxon>Euheterodonta</taxon>
        <taxon>Imparidentia</taxon>
        <taxon>Neoheterodontei</taxon>
        <taxon>Myida</taxon>
        <taxon>Myoidea</taxon>
        <taxon>Myidae</taxon>
        <taxon>Mya</taxon>
    </lineage>
</organism>
<feature type="region of interest" description="Disordered" evidence="7">
    <location>
        <begin position="161"/>
        <end position="247"/>
    </location>
</feature>
<dbReference type="InterPro" id="IPR046964">
    <property type="entry name" value="RTN1-4"/>
</dbReference>
<keyword evidence="3 6" id="KW-0256">Endoplasmic reticulum</keyword>
<protein>
    <recommendedName>
        <fullName evidence="6">Reticulon-like protein</fullName>
    </recommendedName>
</protein>
<keyword evidence="10" id="KW-1185">Reference proteome</keyword>
<dbReference type="PROSITE" id="PS50845">
    <property type="entry name" value="RETICULON"/>
    <property type="match status" value="1"/>
</dbReference>
<dbReference type="InterPro" id="IPR003388">
    <property type="entry name" value="Reticulon"/>
</dbReference>
<dbReference type="Pfam" id="PF02453">
    <property type="entry name" value="Reticulon"/>
    <property type="match status" value="1"/>
</dbReference>
<feature type="region of interest" description="Disordered" evidence="7">
    <location>
        <begin position="665"/>
        <end position="714"/>
    </location>
</feature>
<feature type="region of interest" description="Disordered" evidence="7">
    <location>
        <begin position="1"/>
        <end position="149"/>
    </location>
</feature>
<dbReference type="EMBL" id="CP111022">
    <property type="protein sequence ID" value="WAR19409.1"/>
    <property type="molecule type" value="Genomic_DNA"/>
</dbReference>
<dbReference type="PANTHER" id="PTHR45799">
    <property type="entry name" value="RETICULON-LIKE PROTEIN"/>
    <property type="match status" value="1"/>
</dbReference>
<feature type="compositionally biased region" description="Basic and acidic residues" evidence="7">
    <location>
        <begin position="410"/>
        <end position="419"/>
    </location>
</feature>
<dbReference type="Gene3D" id="1.20.5.2480">
    <property type="match status" value="1"/>
</dbReference>
<proteinExistence type="predicted"/>
<feature type="domain" description="Reticulon" evidence="8">
    <location>
        <begin position="861"/>
        <end position="977"/>
    </location>
</feature>
<evidence type="ECO:0000259" key="8">
    <source>
        <dbReference type="PROSITE" id="PS50845"/>
    </source>
</evidence>
<keyword evidence="5 6" id="KW-0472">Membrane</keyword>
<feature type="compositionally biased region" description="Basic and acidic residues" evidence="7">
    <location>
        <begin position="219"/>
        <end position="228"/>
    </location>
</feature>
<gene>
    <name evidence="9" type="ORF">MAR_001247</name>
</gene>
<feature type="compositionally biased region" description="Polar residues" evidence="7">
    <location>
        <begin position="17"/>
        <end position="30"/>
    </location>
</feature>
<evidence type="ECO:0000256" key="2">
    <source>
        <dbReference type="ARBA" id="ARBA00022692"/>
    </source>
</evidence>
<feature type="transmembrane region" description="Helical" evidence="6">
    <location>
        <begin position="880"/>
        <end position="908"/>
    </location>
</feature>
<dbReference type="Proteomes" id="UP001164746">
    <property type="component" value="Chromosome 11"/>
</dbReference>
<evidence type="ECO:0000256" key="4">
    <source>
        <dbReference type="ARBA" id="ARBA00022989"/>
    </source>
</evidence>
<feature type="compositionally biased region" description="Basic and acidic residues" evidence="7">
    <location>
        <begin position="667"/>
        <end position="708"/>
    </location>
</feature>
<dbReference type="PANTHER" id="PTHR45799:SF2">
    <property type="entry name" value="RETICULON-LIKE PROTEIN"/>
    <property type="match status" value="1"/>
</dbReference>
<accession>A0ABY7FDF9</accession>
<reference evidence="9" key="1">
    <citation type="submission" date="2022-11" db="EMBL/GenBank/DDBJ databases">
        <title>Centuries of genome instability and evolution in soft-shell clam transmissible cancer (bioRxiv).</title>
        <authorList>
            <person name="Hart S.F.M."/>
            <person name="Yonemitsu M.A."/>
            <person name="Giersch R.M."/>
            <person name="Beal B.F."/>
            <person name="Arriagada G."/>
            <person name="Davis B.W."/>
            <person name="Ostrander E.A."/>
            <person name="Goff S.P."/>
            <person name="Metzger M.J."/>
        </authorList>
    </citation>
    <scope>NUCLEOTIDE SEQUENCE</scope>
    <source>
        <strain evidence="9">MELC-2E11</strain>
        <tissue evidence="9">Siphon/mantle</tissue>
    </source>
</reference>
<keyword evidence="2 6" id="KW-0812">Transmembrane</keyword>
<feature type="region of interest" description="Disordered" evidence="7">
    <location>
        <begin position="327"/>
        <end position="425"/>
    </location>
</feature>
<feature type="region of interest" description="Disordered" evidence="7">
    <location>
        <begin position="630"/>
        <end position="649"/>
    </location>
</feature>
<sequence length="1053" mass="117875">MSDNYGVEDFEKIDSVQADQDGNITSTSVTGDGEMAEEDRYTSEENNDDNLLGDYAETVPVGEAINNSMGSGEPLISFDSPVPEEQEQFEPEPSKPEPVQTVTPTAADGSGCWGKNVDPRDVSNMSEGAEAQKGAEMSPDISPESITKVETLKQYDHVYESELSSGSVISSSDNEYSSSAEDSDSENSESPSSGEFNLDMAEPEKMETELAEEPGAASTEEKINEKNNELTTDMDNNSDAPDSEKMMDDQMGAVGGLALDEDDQAYIASKTKVESDAYVVYPENNDITDNNDSCEADKEVFNLKVGLSDQEMDSIFDKLTKDEDVDIDTSLEASEMPSFSPDNELIMTEPRSDVPMSVSKDTSDDDKSFSSNDSSDGSEDEVVCTDSDVTDNEDENVGEWNPSPVYEHSNSLEDDRSKYLDSGNMESEVLQGYEYSDKGEAAESAVGDTELHNLRNDVKGLMAEVESLVQDNKSENVMLPSLYPVRSIDIEEPAEFSEKIEVIHDKPVEYCKSSLSDPANKIGSTSDLLHVKFFSPTNMILYDPESPVIDRVSVAMSDELNDSEEEARLKEVDDELEQQNLKDIEDSLPYADESVNFEDVKQEVEIRQTSNLEAEVVKDLREVLGDLQAKREQERKQEQNHESDNNMYGDNIESVSVENVQEMFSSLKDEDFNDVSDKDDSKNEEEIMESSVEKGPEEEKDISEKDADGEFEIQDDEEVVLRPKNRDRVEVDRHDFDSMIIHDVSEAEPQYGGYARESMVIHDIDNDSINIKDAINSAAQDLVYKEVPKIKSDQLNICEESEIELDIQEKDNSLISENPMQEVPDINEPVEGIEDNDFREELMDIGSEINDNNDKIEITNMLELIYWRDVRKTGVVFGSMLFVLIALTFCTILSVAAYLSLAILTVTLSFRIYKNVMQAVQKTNDGHPFKNLLEMDLSLRSDVVQSAADKIAANMNNMTAELRRLFLVEDYVDSIKVYETYKGPIDQNVNMVRGQLNNIMAQVSSKIPFPKKKEFDSQKKLISSKHDTALLLIKMFERPLFLLKVVYTAMLFV</sequence>
<evidence type="ECO:0000313" key="9">
    <source>
        <dbReference type="EMBL" id="WAR19409.1"/>
    </source>
</evidence>
<keyword evidence="4 6" id="KW-1133">Transmembrane helix</keyword>
<name>A0ABY7FDF9_MYAAR</name>
<evidence type="ECO:0000256" key="1">
    <source>
        <dbReference type="ARBA" id="ARBA00004477"/>
    </source>
</evidence>
<feature type="compositionally biased region" description="Low complexity" evidence="7">
    <location>
        <begin position="161"/>
        <end position="180"/>
    </location>
</feature>
<evidence type="ECO:0000256" key="3">
    <source>
        <dbReference type="ARBA" id="ARBA00022824"/>
    </source>
</evidence>
<evidence type="ECO:0000256" key="6">
    <source>
        <dbReference type="RuleBase" id="RU363132"/>
    </source>
</evidence>
<comment type="subcellular location">
    <subcellularLocation>
        <location evidence="1 6">Endoplasmic reticulum membrane</location>
        <topology evidence="1 6">Multi-pass membrane protein</topology>
    </subcellularLocation>
</comment>
<comment type="caution">
    <text evidence="6">Lacks conserved residue(s) required for the propagation of feature annotation.</text>
</comment>
<feature type="compositionally biased region" description="Acidic residues" evidence="7">
    <location>
        <begin position="376"/>
        <end position="397"/>
    </location>
</feature>
<evidence type="ECO:0000313" key="10">
    <source>
        <dbReference type="Proteomes" id="UP001164746"/>
    </source>
</evidence>
<feature type="compositionally biased region" description="Basic and acidic residues" evidence="7">
    <location>
        <begin position="630"/>
        <end position="644"/>
    </location>
</feature>
<feature type="compositionally biased region" description="Low complexity" evidence="7">
    <location>
        <begin position="188"/>
        <end position="197"/>
    </location>
</feature>
<feature type="compositionally biased region" description="Polar residues" evidence="7">
    <location>
        <begin position="229"/>
        <end position="240"/>
    </location>
</feature>
<evidence type="ECO:0000256" key="7">
    <source>
        <dbReference type="SAM" id="MobiDB-lite"/>
    </source>
</evidence>
<evidence type="ECO:0000256" key="5">
    <source>
        <dbReference type="ARBA" id="ARBA00023136"/>
    </source>
</evidence>